<dbReference type="AlphaFoldDB" id="A0A3B0SHH4"/>
<keyword evidence="4" id="KW-0808">Transferase</keyword>
<comment type="cofactor">
    <cofactor evidence="1">
        <name>pyridoxal 5'-phosphate</name>
        <dbReference type="ChEBI" id="CHEBI:597326"/>
    </cofactor>
</comment>
<dbReference type="GO" id="GO:0004648">
    <property type="term" value="F:O-phospho-L-serine:2-oxoglutarate aminotransferase activity"/>
    <property type="evidence" value="ECO:0007669"/>
    <property type="project" value="UniProtKB-EC"/>
</dbReference>
<feature type="non-terminal residue" evidence="4">
    <location>
        <position position="1"/>
    </location>
</feature>
<evidence type="ECO:0000259" key="3">
    <source>
        <dbReference type="Pfam" id="PF00266"/>
    </source>
</evidence>
<dbReference type="Gene3D" id="3.40.640.10">
    <property type="entry name" value="Type I PLP-dependent aspartate aminotransferase-like (Major domain)"/>
    <property type="match status" value="1"/>
</dbReference>
<protein>
    <submittedName>
        <fullName evidence="4">Phosphoserine aminotransferase</fullName>
        <ecNumber evidence="4">2.6.1.52</ecNumber>
    </submittedName>
</protein>
<dbReference type="SUPFAM" id="SSF53383">
    <property type="entry name" value="PLP-dependent transferases"/>
    <property type="match status" value="1"/>
</dbReference>
<name>A0A3B0SHH4_9ZZZZ</name>
<dbReference type="InterPro" id="IPR015424">
    <property type="entry name" value="PyrdxlP-dep_Trfase"/>
</dbReference>
<dbReference type="EC" id="2.6.1.52" evidence="4"/>
<dbReference type="InterPro" id="IPR015422">
    <property type="entry name" value="PyrdxlP-dep_Trfase_small"/>
</dbReference>
<dbReference type="InterPro" id="IPR015421">
    <property type="entry name" value="PyrdxlP-dep_Trfase_major"/>
</dbReference>
<evidence type="ECO:0000256" key="2">
    <source>
        <dbReference type="ARBA" id="ARBA00022898"/>
    </source>
</evidence>
<dbReference type="GO" id="GO:0004760">
    <property type="term" value="F:L-serine-pyruvate transaminase activity"/>
    <property type="evidence" value="ECO:0007669"/>
    <property type="project" value="TreeGrafter"/>
</dbReference>
<sequence>EKFAAVISGAPHLDAPVVVAAEYGSAPDPEEVVGVDTAAYIHNETSTGVLASFDRFGDELMLVDGTSAAGVIPIDMSLPDVYYFSPQKALGSEGGLWIALMSARAIARIAEIAASKRWIPPFLSLETALGNSRKNQTYNTPALTTLYLLNRQISLLMSSGGLEAAHATSTRSSSYLYEWATDSAFASPFVTEARFRSPTVVTIDIDPAVSADDIAAVLRSNGVVDIEGYRKLGRNQLRVATFPNIPTSDIELLASCIDYVVTEL</sequence>
<feature type="domain" description="Aminotransferase class V" evidence="3">
    <location>
        <begin position="38"/>
        <end position="223"/>
    </location>
</feature>
<keyword evidence="4" id="KW-0032">Aminotransferase</keyword>
<dbReference type="GO" id="GO:0008453">
    <property type="term" value="F:alanine-glyoxylate transaminase activity"/>
    <property type="evidence" value="ECO:0007669"/>
    <property type="project" value="TreeGrafter"/>
</dbReference>
<accession>A0A3B0SHH4</accession>
<keyword evidence="2" id="KW-0663">Pyridoxal phosphate</keyword>
<dbReference type="PANTHER" id="PTHR21152:SF40">
    <property type="entry name" value="ALANINE--GLYOXYLATE AMINOTRANSFERASE"/>
    <property type="match status" value="1"/>
</dbReference>
<evidence type="ECO:0000313" key="4">
    <source>
        <dbReference type="EMBL" id="VAW04808.1"/>
    </source>
</evidence>
<evidence type="ECO:0000256" key="1">
    <source>
        <dbReference type="ARBA" id="ARBA00001933"/>
    </source>
</evidence>
<organism evidence="4">
    <name type="scientific">hydrothermal vent metagenome</name>
    <dbReference type="NCBI Taxonomy" id="652676"/>
    <lineage>
        <taxon>unclassified sequences</taxon>
        <taxon>metagenomes</taxon>
        <taxon>ecological metagenomes</taxon>
    </lineage>
</organism>
<gene>
    <name evidence="4" type="ORF">MNBD_ACTINO01-434</name>
</gene>
<dbReference type="InterPro" id="IPR000192">
    <property type="entry name" value="Aminotrans_V_dom"/>
</dbReference>
<dbReference type="Pfam" id="PF00266">
    <property type="entry name" value="Aminotran_5"/>
    <property type="match status" value="1"/>
</dbReference>
<dbReference type="Gene3D" id="3.90.1150.10">
    <property type="entry name" value="Aspartate Aminotransferase, domain 1"/>
    <property type="match status" value="1"/>
</dbReference>
<dbReference type="PANTHER" id="PTHR21152">
    <property type="entry name" value="AMINOTRANSFERASE CLASS V"/>
    <property type="match status" value="1"/>
</dbReference>
<dbReference type="EMBL" id="UOEI01000406">
    <property type="protein sequence ID" value="VAW04808.1"/>
    <property type="molecule type" value="Genomic_DNA"/>
</dbReference>
<dbReference type="GO" id="GO:0005777">
    <property type="term" value="C:peroxisome"/>
    <property type="evidence" value="ECO:0007669"/>
    <property type="project" value="TreeGrafter"/>
</dbReference>
<proteinExistence type="predicted"/>
<dbReference type="GO" id="GO:0019265">
    <property type="term" value="P:glycine biosynthetic process, by transamination of glyoxylate"/>
    <property type="evidence" value="ECO:0007669"/>
    <property type="project" value="TreeGrafter"/>
</dbReference>
<reference evidence="4" key="1">
    <citation type="submission" date="2018-06" db="EMBL/GenBank/DDBJ databases">
        <authorList>
            <person name="Zhirakovskaya E."/>
        </authorList>
    </citation>
    <scope>NUCLEOTIDE SEQUENCE</scope>
</reference>